<dbReference type="Proteomes" id="UP000572268">
    <property type="component" value="Unassembled WGS sequence"/>
</dbReference>
<evidence type="ECO:0000256" key="1">
    <source>
        <dbReference type="SAM" id="MobiDB-lite"/>
    </source>
</evidence>
<feature type="non-terminal residue" evidence="2">
    <location>
        <position position="1"/>
    </location>
</feature>
<feature type="non-terminal residue" evidence="2">
    <location>
        <position position="104"/>
    </location>
</feature>
<name>A0A7J6KK02_PEROL</name>
<evidence type="ECO:0000313" key="2">
    <source>
        <dbReference type="EMBL" id="KAF4647397.1"/>
    </source>
</evidence>
<comment type="caution">
    <text evidence="2">The sequence shown here is derived from an EMBL/GenBank/DDBJ whole genome shotgun (WGS) entry which is preliminary data.</text>
</comment>
<gene>
    <name evidence="2" type="ORF">FOL46_004320</name>
</gene>
<organism evidence="2 3">
    <name type="scientific">Perkinsus olseni</name>
    <name type="common">Perkinsus atlanticus</name>
    <dbReference type="NCBI Taxonomy" id="32597"/>
    <lineage>
        <taxon>Eukaryota</taxon>
        <taxon>Sar</taxon>
        <taxon>Alveolata</taxon>
        <taxon>Perkinsozoa</taxon>
        <taxon>Perkinsea</taxon>
        <taxon>Perkinsida</taxon>
        <taxon>Perkinsidae</taxon>
        <taxon>Perkinsus</taxon>
    </lineage>
</organism>
<dbReference type="EMBL" id="JABANN010002636">
    <property type="protein sequence ID" value="KAF4647397.1"/>
    <property type="molecule type" value="Genomic_DNA"/>
</dbReference>
<dbReference type="AlphaFoldDB" id="A0A7J6KK02"/>
<evidence type="ECO:0000313" key="3">
    <source>
        <dbReference type="Proteomes" id="UP000572268"/>
    </source>
</evidence>
<proteinExistence type="predicted"/>
<sequence length="104" mass="11763">GLKVGSMVPVTSQFLKKRNRRSTGSSPQTHPGCSKMTTPVRTLRKWRPCGRRKTLNVAFWLGGQRRFVRIRCSIPRNSTTCGRSSGSGESRAIWSLPRNSFRKK</sequence>
<feature type="compositionally biased region" description="Polar residues" evidence="1">
    <location>
        <begin position="22"/>
        <end position="39"/>
    </location>
</feature>
<accession>A0A7J6KK02</accession>
<protein>
    <submittedName>
        <fullName evidence="2">Uncharacterized protein</fullName>
    </submittedName>
</protein>
<feature type="region of interest" description="Disordered" evidence="1">
    <location>
        <begin position="1"/>
        <end position="39"/>
    </location>
</feature>
<reference evidence="2 3" key="1">
    <citation type="submission" date="2020-04" db="EMBL/GenBank/DDBJ databases">
        <title>Perkinsus olseni comparative genomics.</title>
        <authorList>
            <person name="Bogema D.R."/>
        </authorList>
    </citation>
    <scope>NUCLEOTIDE SEQUENCE [LARGE SCALE GENOMIC DNA]</scope>
    <source>
        <strain evidence="2">ATCC PRA-31</strain>
    </source>
</reference>